<reference evidence="16 17" key="1">
    <citation type="journal article" date="2019" name="PLoS Biol.">
        <title>Sex chromosomes control vertical transmission of feminizing Wolbachia symbionts in an isopod.</title>
        <authorList>
            <person name="Becking T."/>
            <person name="Chebbi M.A."/>
            <person name="Giraud I."/>
            <person name="Moumen B."/>
            <person name="Laverre T."/>
            <person name="Caubet Y."/>
            <person name="Peccoud J."/>
            <person name="Gilbert C."/>
            <person name="Cordaux R."/>
        </authorList>
    </citation>
    <scope>NUCLEOTIDE SEQUENCE [LARGE SCALE GENOMIC DNA]</scope>
    <source>
        <strain evidence="16">ANa2</strain>
        <tissue evidence="16">Whole body excluding digestive tract and cuticle</tissue>
    </source>
</reference>
<dbReference type="GO" id="GO:0008194">
    <property type="term" value="F:UDP-glycosyltransferase activity"/>
    <property type="evidence" value="ECO:0007669"/>
    <property type="project" value="TreeGrafter"/>
</dbReference>
<dbReference type="Gene3D" id="3.90.550.50">
    <property type="match status" value="1"/>
</dbReference>
<keyword evidence="9 15" id="KW-0735">Signal-anchor</keyword>
<accession>A0A5N5SWN2</accession>
<evidence type="ECO:0000256" key="14">
    <source>
        <dbReference type="ARBA" id="ARBA00047667"/>
    </source>
</evidence>
<evidence type="ECO:0000256" key="2">
    <source>
        <dbReference type="ARBA" id="ARBA00004323"/>
    </source>
</evidence>
<organism evidence="16 17">
    <name type="scientific">Armadillidium nasatum</name>
    <dbReference type="NCBI Taxonomy" id="96803"/>
    <lineage>
        <taxon>Eukaryota</taxon>
        <taxon>Metazoa</taxon>
        <taxon>Ecdysozoa</taxon>
        <taxon>Arthropoda</taxon>
        <taxon>Crustacea</taxon>
        <taxon>Multicrustacea</taxon>
        <taxon>Malacostraca</taxon>
        <taxon>Eumalacostraca</taxon>
        <taxon>Peracarida</taxon>
        <taxon>Isopoda</taxon>
        <taxon>Oniscidea</taxon>
        <taxon>Crinocheta</taxon>
        <taxon>Armadillidiidae</taxon>
        <taxon>Armadillidium</taxon>
    </lineage>
</organism>
<dbReference type="InterPro" id="IPR002659">
    <property type="entry name" value="Glyco_trans_31"/>
</dbReference>
<keyword evidence="11 15" id="KW-0333">Golgi apparatus</keyword>
<evidence type="ECO:0000256" key="11">
    <source>
        <dbReference type="ARBA" id="ARBA00023034"/>
    </source>
</evidence>
<gene>
    <name evidence="16" type="primary">b3galnt2</name>
    <name evidence="16" type="ORF">Anas_07615</name>
</gene>
<dbReference type="GO" id="GO:0006493">
    <property type="term" value="P:protein O-linked glycosylation"/>
    <property type="evidence" value="ECO:0007669"/>
    <property type="project" value="TreeGrafter"/>
</dbReference>
<keyword evidence="8" id="KW-0256">Endoplasmic reticulum</keyword>
<evidence type="ECO:0000256" key="7">
    <source>
        <dbReference type="ARBA" id="ARBA00022692"/>
    </source>
</evidence>
<dbReference type="EC" id="2.4.1.-" evidence="15"/>
<dbReference type="GO" id="GO:0016758">
    <property type="term" value="F:hexosyltransferase activity"/>
    <property type="evidence" value="ECO:0007669"/>
    <property type="project" value="InterPro"/>
</dbReference>
<evidence type="ECO:0000256" key="4">
    <source>
        <dbReference type="ARBA" id="ARBA00008661"/>
    </source>
</evidence>
<proteinExistence type="inferred from homology"/>
<comment type="caution">
    <text evidence="16">The sequence shown here is derived from an EMBL/GenBank/DDBJ whole genome shotgun (WGS) entry which is preliminary data.</text>
</comment>
<dbReference type="EMBL" id="SEYY01019303">
    <property type="protein sequence ID" value="KAB7498432.1"/>
    <property type="molecule type" value="Genomic_DNA"/>
</dbReference>
<comment type="similarity">
    <text evidence="4 15">Belongs to the glycosyltransferase 31 family.</text>
</comment>
<dbReference type="AlphaFoldDB" id="A0A5N5SWN2"/>
<name>A0A5N5SWN2_9CRUS</name>
<dbReference type="GO" id="GO:0000139">
    <property type="term" value="C:Golgi membrane"/>
    <property type="evidence" value="ECO:0007669"/>
    <property type="project" value="UniProtKB-SubCell"/>
</dbReference>
<keyword evidence="7 15" id="KW-0812">Transmembrane</keyword>
<keyword evidence="5 15" id="KW-0328">Glycosyltransferase</keyword>
<evidence type="ECO:0000256" key="9">
    <source>
        <dbReference type="ARBA" id="ARBA00022968"/>
    </source>
</evidence>
<evidence type="ECO:0000256" key="1">
    <source>
        <dbReference type="ARBA" id="ARBA00004240"/>
    </source>
</evidence>
<dbReference type="OrthoDB" id="1158011at2759"/>
<keyword evidence="6 16" id="KW-0808">Transferase</keyword>
<comment type="catalytic activity">
    <reaction evidence="14">
        <text>3-O-(N-acetyl-beta-D-glucosaminyl-(1-&gt;4)-alpha-D-mannosyl)-L-threonyl-[protein] + UDP-N-acetyl-alpha-D-galactosamine = 3-O-[beta-D-GalNAc-(1-&gt;3)-beta-D-GlcNAc-(1-&gt;4)-alpha-D-Man]-L-Thr-[protein] + UDP + H(+)</text>
        <dbReference type="Rhea" id="RHEA:37667"/>
        <dbReference type="Rhea" id="RHEA-COMP:13308"/>
        <dbReference type="Rhea" id="RHEA-COMP:13618"/>
        <dbReference type="ChEBI" id="CHEBI:15378"/>
        <dbReference type="ChEBI" id="CHEBI:58223"/>
        <dbReference type="ChEBI" id="CHEBI:67138"/>
        <dbReference type="ChEBI" id="CHEBI:136709"/>
        <dbReference type="ChEBI" id="CHEBI:137540"/>
        <dbReference type="EC" id="2.4.1.313"/>
    </reaction>
</comment>
<evidence type="ECO:0000313" key="16">
    <source>
        <dbReference type="EMBL" id="KAB7498432.1"/>
    </source>
</evidence>
<evidence type="ECO:0000256" key="8">
    <source>
        <dbReference type="ARBA" id="ARBA00022824"/>
    </source>
</evidence>
<evidence type="ECO:0000256" key="5">
    <source>
        <dbReference type="ARBA" id="ARBA00022676"/>
    </source>
</evidence>
<dbReference type="PANTHER" id="PTHR11214:SF219">
    <property type="entry name" value="UDP-GALNAC:BETA-1,3-N-ACETYLGALACTOSAMINYLTRANSFERASE 2"/>
    <property type="match status" value="1"/>
</dbReference>
<evidence type="ECO:0000256" key="15">
    <source>
        <dbReference type="RuleBase" id="RU363063"/>
    </source>
</evidence>
<evidence type="ECO:0000256" key="13">
    <source>
        <dbReference type="ARBA" id="ARBA00023180"/>
    </source>
</evidence>
<evidence type="ECO:0000256" key="12">
    <source>
        <dbReference type="ARBA" id="ARBA00023136"/>
    </source>
</evidence>
<protein>
    <recommendedName>
        <fullName evidence="15">Hexosyltransferase</fullName>
        <ecNumber evidence="15">2.4.1.-</ecNumber>
    </recommendedName>
</protein>
<sequence>MDKFIILQYIITFGVILIALHLASISLENVELETTSSRPSVFIAIVSSRNHFSSRNSIRKSWIQDIKKYDGIRYKFFVGKKCPIHPLNRIDKYTCTQINITDVGNSENKPQDDSMLKLDNLICRSVSQGVTTLHDAKTCYSGFGFKVFHSLFLTSIGVRFEYFQELENFEIIFRDAEEVFEKIHVFKNDCLNTLNGFCFISLKEKFLLPKDFEGSVVMSHSKEISLNSTKEFCEWNSDSNFFLTFGIIGNLYERYHEGRCSNIIANFSLQDPDAVKDHNNLKAKRNAEWMEEENIIDNDLYKEMKTNDDLVYLHNVIDVYRNLPSKILEVIKWSNGNFPSSYLLKVDDDTNVNIHFLMDWMTQEIKAPRSLTLHSNFHYHREVPMFGKWADFDFQGLTYPPFPSGSGYLLSDRLVYLLSMQAPFMRHFQGEDVSMGIWTQVLRLGQDIVEKKHVSCWLPSASCNQSIIIPEIIPNPAISIER</sequence>
<dbReference type="Pfam" id="PF01762">
    <property type="entry name" value="Galactosyl_T"/>
    <property type="match status" value="1"/>
</dbReference>
<dbReference type="PANTHER" id="PTHR11214">
    <property type="entry name" value="BETA-1,3-N-ACETYLGLUCOSAMINYLTRANSFERASE"/>
    <property type="match status" value="1"/>
</dbReference>
<feature type="transmembrane region" description="Helical" evidence="15">
    <location>
        <begin position="7"/>
        <end position="27"/>
    </location>
</feature>
<evidence type="ECO:0000256" key="6">
    <source>
        <dbReference type="ARBA" id="ARBA00022679"/>
    </source>
</evidence>
<keyword evidence="17" id="KW-1185">Reference proteome</keyword>
<evidence type="ECO:0000256" key="10">
    <source>
        <dbReference type="ARBA" id="ARBA00022989"/>
    </source>
</evidence>
<comment type="subcellular location">
    <subcellularLocation>
        <location evidence="1">Endoplasmic reticulum</location>
    </subcellularLocation>
    <subcellularLocation>
        <location evidence="2 15">Golgi apparatus membrane</location>
        <topology evidence="2 15">Single-pass type II membrane protein</topology>
    </subcellularLocation>
</comment>
<keyword evidence="13" id="KW-0325">Glycoprotein</keyword>
<evidence type="ECO:0000256" key="3">
    <source>
        <dbReference type="ARBA" id="ARBA00004922"/>
    </source>
</evidence>
<evidence type="ECO:0000313" key="17">
    <source>
        <dbReference type="Proteomes" id="UP000326759"/>
    </source>
</evidence>
<keyword evidence="10 15" id="KW-1133">Transmembrane helix</keyword>
<comment type="pathway">
    <text evidence="3">Protein modification; protein glycosylation.</text>
</comment>
<dbReference type="GO" id="GO:0005783">
    <property type="term" value="C:endoplasmic reticulum"/>
    <property type="evidence" value="ECO:0007669"/>
    <property type="project" value="UniProtKB-SubCell"/>
</dbReference>
<dbReference type="Proteomes" id="UP000326759">
    <property type="component" value="Unassembled WGS sequence"/>
</dbReference>
<keyword evidence="12 15" id="KW-0472">Membrane</keyword>